<sequence length="176" mass="18892">MSAWMMAPLALILAARTRQTFGFVFLSVVGFLGLWAVMGIPIGIAMSLLHNFNHAVVSAALLALAGAYQFSRRHERAVLNCMETSDSNMWFGVRTGWTCFVACGPLMVGAFAVMPNSPWLMLAITVVMVAEFISSNRFVVARSVGLIAAIAAAGVLFLAGPITFGNFPTVGQHEHQ</sequence>
<dbReference type="EMBL" id="CAESAD010000015">
    <property type="protein sequence ID" value="CAB4344931.1"/>
    <property type="molecule type" value="Genomic_DNA"/>
</dbReference>
<evidence type="ECO:0000256" key="1">
    <source>
        <dbReference type="SAM" id="Phobius"/>
    </source>
</evidence>
<dbReference type="InterPro" id="IPR018688">
    <property type="entry name" value="PpoB2-like"/>
</dbReference>
<evidence type="ECO:0000313" key="3">
    <source>
        <dbReference type="EMBL" id="CAB4344931.1"/>
    </source>
</evidence>
<feature type="transmembrane region" description="Helical" evidence="1">
    <location>
        <begin position="91"/>
        <end position="113"/>
    </location>
</feature>
<protein>
    <submittedName>
        <fullName evidence="3">Unannotated protein</fullName>
    </submittedName>
</protein>
<evidence type="ECO:0000313" key="2">
    <source>
        <dbReference type="EMBL" id="CAB4343689.1"/>
    </source>
</evidence>
<keyword evidence="1" id="KW-0812">Transmembrane</keyword>
<dbReference type="EMBL" id="CAFBPK010000015">
    <property type="protein sequence ID" value="CAB5021833.1"/>
    <property type="molecule type" value="Genomic_DNA"/>
</dbReference>
<reference evidence="3" key="1">
    <citation type="submission" date="2020-05" db="EMBL/GenBank/DDBJ databases">
        <authorList>
            <person name="Chiriac C."/>
            <person name="Salcher M."/>
            <person name="Ghai R."/>
            <person name="Kavagutti S V."/>
        </authorList>
    </citation>
    <scope>NUCLEOTIDE SEQUENCE</scope>
</reference>
<organism evidence="3">
    <name type="scientific">freshwater metagenome</name>
    <dbReference type="NCBI Taxonomy" id="449393"/>
    <lineage>
        <taxon>unclassified sequences</taxon>
        <taxon>metagenomes</taxon>
        <taxon>ecological metagenomes</taxon>
    </lineage>
</organism>
<feature type="transmembrane region" description="Helical" evidence="1">
    <location>
        <begin position="119"/>
        <end position="139"/>
    </location>
</feature>
<feature type="transmembrane region" description="Helical" evidence="1">
    <location>
        <begin position="21"/>
        <end position="46"/>
    </location>
</feature>
<dbReference type="Pfam" id="PF09948">
    <property type="entry name" value="PpoB2"/>
    <property type="match status" value="1"/>
</dbReference>
<evidence type="ECO:0000313" key="5">
    <source>
        <dbReference type="EMBL" id="CAB4792131.1"/>
    </source>
</evidence>
<dbReference type="AlphaFoldDB" id="A0A6J5ZQY8"/>
<dbReference type="EMBL" id="CAFAAO010000001">
    <property type="protein sequence ID" value="CAB4792131.1"/>
    <property type="molecule type" value="Genomic_DNA"/>
</dbReference>
<dbReference type="EMBL" id="CAEZYC010000035">
    <property type="protein sequence ID" value="CAB4708654.1"/>
    <property type="molecule type" value="Genomic_DNA"/>
</dbReference>
<evidence type="ECO:0000313" key="4">
    <source>
        <dbReference type="EMBL" id="CAB4708654.1"/>
    </source>
</evidence>
<evidence type="ECO:0000313" key="6">
    <source>
        <dbReference type="EMBL" id="CAB4849407.1"/>
    </source>
</evidence>
<evidence type="ECO:0000313" key="7">
    <source>
        <dbReference type="EMBL" id="CAB5021833.1"/>
    </source>
</evidence>
<dbReference type="EMBL" id="CAESAI010000044">
    <property type="protein sequence ID" value="CAB4343689.1"/>
    <property type="molecule type" value="Genomic_DNA"/>
</dbReference>
<feature type="transmembrane region" description="Helical" evidence="1">
    <location>
        <begin position="52"/>
        <end position="70"/>
    </location>
</feature>
<name>A0A6J5ZQY8_9ZZZZ</name>
<proteinExistence type="predicted"/>
<accession>A0A6J5ZQY8</accession>
<keyword evidence="1" id="KW-1133">Transmembrane helix</keyword>
<evidence type="ECO:0000313" key="8">
    <source>
        <dbReference type="EMBL" id="CAB5047816.1"/>
    </source>
</evidence>
<dbReference type="EMBL" id="CAFBIX010000045">
    <property type="protein sequence ID" value="CAB4849407.1"/>
    <property type="molecule type" value="Genomic_DNA"/>
</dbReference>
<gene>
    <name evidence="4" type="ORF">UFOPK2648_00755</name>
    <name evidence="5" type="ORF">UFOPK3037_00003</name>
    <name evidence="6" type="ORF">UFOPK3278_01022</name>
    <name evidence="2" type="ORF">UFOPK3406_01275</name>
    <name evidence="3" type="ORF">UFOPK3925_01463</name>
    <name evidence="7" type="ORF">UFOPK4097_00984</name>
    <name evidence="8" type="ORF">UFOPK4301_00578</name>
</gene>
<keyword evidence="1" id="KW-0472">Membrane</keyword>
<feature type="transmembrane region" description="Helical" evidence="1">
    <location>
        <begin position="146"/>
        <end position="164"/>
    </location>
</feature>
<dbReference type="EMBL" id="CAFBQG010000054">
    <property type="protein sequence ID" value="CAB5047816.1"/>
    <property type="molecule type" value="Genomic_DNA"/>
</dbReference>